<evidence type="ECO:0000313" key="2">
    <source>
        <dbReference type="WBParaSite" id="JU765_v2.g11985.t1"/>
    </source>
</evidence>
<dbReference type="WBParaSite" id="JU765_v2.g11985.t1">
    <property type="protein sequence ID" value="JU765_v2.g11985.t1"/>
    <property type="gene ID" value="JU765_v2.g11985"/>
</dbReference>
<accession>A0AC34Q1Q6</accession>
<proteinExistence type="predicted"/>
<name>A0AC34Q1Q6_9BILA</name>
<protein>
    <submittedName>
        <fullName evidence="2">SEC7 domain-containing protein</fullName>
    </submittedName>
</protein>
<organism evidence="1 2">
    <name type="scientific">Panagrolaimus sp. JU765</name>
    <dbReference type="NCBI Taxonomy" id="591449"/>
    <lineage>
        <taxon>Eukaryota</taxon>
        <taxon>Metazoa</taxon>
        <taxon>Ecdysozoa</taxon>
        <taxon>Nematoda</taxon>
        <taxon>Chromadorea</taxon>
        <taxon>Rhabditida</taxon>
        <taxon>Tylenchina</taxon>
        <taxon>Panagrolaimomorpha</taxon>
        <taxon>Panagrolaimoidea</taxon>
        <taxon>Panagrolaimidae</taxon>
        <taxon>Panagrolaimus</taxon>
    </lineage>
</organism>
<dbReference type="Proteomes" id="UP000887576">
    <property type="component" value="Unplaced"/>
</dbReference>
<evidence type="ECO:0000313" key="1">
    <source>
        <dbReference type="Proteomes" id="UP000887576"/>
    </source>
</evidence>
<reference evidence="2" key="1">
    <citation type="submission" date="2022-11" db="UniProtKB">
        <authorList>
            <consortium name="WormBaseParasite"/>
        </authorList>
    </citation>
    <scope>IDENTIFICATION</scope>
</reference>
<sequence>MEKFASRYLECNPTQNIFASADTAYVLSYAIILLTTDLHSPQVKKKMTKEQFMRSVSGINDQNDLPTEFVSEIYDDILNNEIKMKSGVAGKVKLNADIASVSYRQLKQFQNLELQSISQTAHALMEAATLAHVEFQTATHYEHAKPMFGILWRPCLATFSIGLQSSDDADIWKKCLEGFRFGIRVACVFHLTTERNAYIQALTRF</sequence>